<dbReference type="InterPro" id="IPR003615">
    <property type="entry name" value="HNH_nuc"/>
</dbReference>
<dbReference type="Pfam" id="PF13392">
    <property type="entry name" value="HNH_3"/>
    <property type="match status" value="1"/>
</dbReference>
<keyword evidence="3" id="KW-1185">Reference proteome</keyword>
<reference evidence="2" key="1">
    <citation type="submission" date="2021-02" db="EMBL/GenBank/DDBJ databases">
        <title>First Annotated Genome of the Yellow-green Alga Tribonema minus.</title>
        <authorList>
            <person name="Mahan K.M."/>
        </authorList>
    </citation>
    <scope>NUCLEOTIDE SEQUENCE</scope>
    <source>
        <strain evidence="2">UTEX B ZZ1240</strain>
    </source>
</reference>
<evidence type="ECO:0000313" key="3">
    <source>
        <dbReference type="Proteomes" id="UP000664859"/>
    </source>
</evidence>
<dbReference type="Gene3D" id="1.10.10.10">
    <property type="entry name" value="Winged helix-like DNA-binding domain superfamily/Winged helix DNA-binding domain"/>
    <property type="match status" value="1"/>
</dbReference>
<dbReference type="InterPro" id="IPR044925">
    <property type="entry name" value="His-Me_finger_sf"/>
</dbReference>
<organism evidence="2 3">
    <name type="scientific">Tribonema minus</name>
    <dbReference type="NCBI Taxonomy" id="303371"/>
    <lineage>
        <taxon>Eukaryota</taxon>
        <taxon>Sar</taxon>
        <taxon>Stramenopiles</taxon>
        <taxon>Ochrophyta</taxon>
        <taxon>PX clade</taxon>
        <taxon>Xanthophyceae</taxon>
        <taxon>Tribonematales</taxon>
        <taxon>Tribonemataceae</taxon>
        <taxon>Tribonema</taxon>
    </lineage>
</organism>
<protein>
    <recommendedName>
        <fullName evidence="1">HNH nuclease domain-containing protein</fullName>
    </recommendedName>
</protein>
<comment type="caution">
    <text evidence="2">The sequence shown here is derived from an EMBL/GenBank/DDBJ whole genome shotgun (WGS) entry which is preliminary data.</text>
</comment>
<dbReference type="InterPro" id="IPR036388">
    <property type="entry name" value="WH-like_DNA-bd_sf"/>
</dbReference>
<sequence length="115" mass="13098">PPADDPNKTMVNHIDSNPRNNEFTNLEWVTAGGNSRHTHTTRLCSKRRPVHLYSLTGNKIWAFLSITEAAEYLNRRNKKACGSSITECCRHRPRCTSAYGFKWEYADVTPDDASK</sequence>
<feature type="domain" description="HNH nuclease" evidence="1">
    <location>
        <begin position="6"/>
        <end position="36"/>
    </location>
</feature>
<dbReference type="OrthoDB" id="447635at2759"/>
<name>A0A835YM77_9STRA</name>
<dbReference type="Proteomes" id="UP000664859">
    <property type="component" value="Unassembled WGS sequence"/>
</dbReference>
<evidence type="ECO:0000313" key="2">
    <source>
        <dbReference type="EMBL" id="KAG5177780.1"/>
    </source>
</evidence>
<dbReference type="SUPFAM" id="SSF54060">
    <property type="entry name" value="His-Me finger endonucleases"/>
    <property type="match status" value="1"/>
</dbReference>
<proteinExistence type="predicted"/>
<accession>A0A835YM77</accession>
<gene>
    <name evidence="2" type="ORF">JKP88DRAFT_169813</name>
</gene>
<dbReference type="AlphaFoldDB" id="A0A835YM77"/>
<feature type="non-terminal residue" evidence="2">
    <location>
        <position position="1"/>
    </location>
</feature>
<dbReference type="EMBL" id="JAFCMP010000522">
    <property type="protein sequence ID" value="KAG5177780.1"/>
    <property type="molecule type" value="Genomic_DNA"/>
</dbReference>
<dbReference type="Gene3D" id="3.90.75.20">
    <property type="match status" value="1"/>
</dbReference>
<evidence type="ECO:0000259" key="1">
    <source>
        <dbReference type="Pfam" id="PF13392"/>
    </source>
</evidence>